<organism evidence="4 5">
    <name type="scientific">Lasiodiplodia theobromae</name>
    <dbReference type="NCBI Taxonomy" id="45133"/>
    <lineage>
        <taxon>Eukaryota</taxon>
        <taxon>Fungi</taxon>
        <taxon>Dikarya</taxon>
        <taxon>Ascomycota</taxon>
        <taxon>Pezizomycotina</taxon>
        <taxon>Dothideomycetes</taxon>
        <taxon>Dothideomycetes incertae sedis</taxon>
        <taxon>Botryosphaeriales</taxon>
        <taxon>Botryosphaeriaceae</taxon>
        <taxon>Lasiodiplodia</taxon>
    </lineage>
</organism>
<dbReference type="Proteomes" id="UP000627934">
    <property type="component" value="Unassembled WGS sequence"/>
</dbReference>
<dbReference type="InterPro" id="IPR036324">
    <property type="entry name" value="Mn/Fe_SOD_N_sf"/>
</dbReference>
<evidence type="ECO:0000259" key="3">
    <source>
        <dbReference type="Pfam" id="PF02777"/>
    </source>
</evidence>
<dbReference type="GO" id="GO:0005737">
    <property type="term" value="C:cytoplasm"/>
    <property type="evidence" value="ECO:0007669"/>
    <property type="project" value="TreeGrafter"/>
</dbReference>
<dbReference type="GO" id="GO:0046872">
    <property type="term" value="F:metal ion binding"/>
    <property type="evidence" value="ECO:0007669"/>
    <property type="project" value="InterPro"/>
</dbReference>
<proteinExistence type="predicted"/>
<gene>
    <name evidence="4" type="ORF">BFW01_g28</name>
</gene>
<reference evidence="4" key="2">
    <citation type="journal article" date="2018" name="DNA Res.">
        <title>Comparative genome and transcriptome analyses reveal adaptations to opportunistic infections in woody plant degrading pathogens of Botryosphaeriaceae.</title>
        <authorList>
            <person name="Yan J.Y."/>
            <person name="Zhao W.S."/>
            <person name="Chen Z."/>
            <person name="Xing Q.K."/>
            <person name="Zhang W."/>
            <person name="Chethana K.W.T."/>
            <person name="Xue M.F."/>
            <person name="Xu J.P."/>
            <person name="Phillips A.J.L."/>
            <person name="Wang Y."/>
            <person name="Liu J.H."/>
            <person name="Liu M."/>
            <person name="Zhou Y."/>
            <person name="Jayawardena R.S."/>
            <person name="Manawasinghe I.S."/>
            <person name="Huang J.B."/>
            <person name="Qiao G.H."/>
            <person name="Fu C.Y."/>
            <person name="Guo F.F."/>
            <person name="Dissanayake A.J."/>
            <person name="Peng Y.L."/>
            <person name="Hyde K.D."/>
            <person name="Li X.H."/>
        </authorList>
    </citation>
    <scope>NUCLEOTIDE SEQUENCE</scope>
    <source>
        <strain evidence="4">CSS-01s</strain>
    </source>
</reference>
<dbReference type="Gene3D" id="3.55.40.20">
    <property type="entry name" value="Iron/manganese superoxide dismutase, C-terminal domain"/>
    <property type="match status" value="1"/>
</dbReference>
<evidence type="ECO:0000313" key="5">
    <source>
        <dbReference type="Proteomes" id="UP000627934"/>
    </source>
</evidence>
<dbReference type="Pfam" id="PF02777">
    <property type="entry name" value="Sod_Fe_C"/>
    <property type="match status" value="2"/>
</dbReference>
<feature type="region of interest" description="Disordered" evidence="2">
    <location>
        <begin position="1"/>
        <end position="43"/>
    </location>
</feature>
<protein>
    <recommendedName>
        <fullName evidence="3">Manganese/iron superoxide dismutase C-terminal domain-containing protein</fullName>
    </recommendedName>
</protein>
<evidence type="ECO:0000256" key="1">
    <source>
        <dbReference type="ARBA" id="ARBA00037226"/>
    </source>
</evidence>
<dbReference type="InterPro" id="IPR036314">
    <property type="entry name" value="SOD_C_sf"/>
</dbReference>
<dbReference type="InterPro" id="IPR019832">
    <property type="entry name" value="Mn/Fe_SOD_C"/>
</dbReference>
<evidence type="ECO:0000256" key="2">
    <source>
        <dbReference type="SAM" id="MobiDB-lite"/>
    </source>
</evidence>
<sequence>MAQSRPVEAPRGAMQGGGPRMPNAAARMGGRVAGKRLAEGARWRRAGETVERWRRPRPPSPSATQRAMILARLLRPQQPLRAAQRCTRLAQRRAIHEVPHLANYDERFRESGIPELLSPTGFNTAWSKYQQLMVDKLNEKVAGTALEDDSTQTVAVKTAREPLFASTFNYASMAFNNHFFFQSITDRETSMSNELAASLTTSFSSLDIFKADFLATAEAMFGPGFVWLVWHRQSYALNQGSWKIVPTYLAGSPLSDAHWRQQPVDMNTQNALSAGGLSGADYVRQNQIQNSAGVTGPHSAAGQAARNRAPGGADIIPALCVNTWEHVWVPDWGITGKKDFLEAWWRRINWSEVQSRVPKEAVGKMNS</sequence>
<comment type="function">
    <text evidence="1">Component of the mitochondrial ribosome (mitoribosome), a dedicated translation machinery responsible for the synthesis of mitochondrial genome-encoded proteins, including at least some of the essential transmembrane subunits of the mitochondrial respiratory chain. The mitoribosomes are attached to the mitochondrial inner membrane and translation products are cotranslationally integrated into the membrane.</text>
</comment>
<reference evidence="4" key="1">
    <citation type="submission" date="2016-08" db="EMBL/GenBank/DDBJ databases">
        <authorList>
            <person name="Yan J."/>
        </authorList>
    </citation>
    <scope>NUCLEOTIDE SEQUENCE</scope>
    <source>
        <strain evidence="4">CSS-01s</strain>
    </source>
</reference>
<feature type="domain" description="Manganese/iron superoxide dismutase C-terminal" evidence="3">
    <location>
        <begin position="314"/>
        <end position="356"/>
    </location>
</feature>
<dbReference type="AlphaFoldDB" id="A0A8H7IQB9"/>
<accession>A0A8H7IQB9</accession>
<dbReference type="PANTHER" id="PTHR43595">
    <property type="entry name" value="37S RIBOSOMAL PROTEIN S26, MITOCHONDRIAL"/>
    <property type="match status" value="1"/>
</dbReference>
<comment type="caution">
    <text evidence="4">The sequence shown here is derived from an EMBL/GenBank/DDBJ whole genome shotgun (WGS) entry which is preliminary data.</text>
</comment>
<dbReference type="EMBL" id="MDYX01000037">
    <property type="protein sequence ID" value="KAF9629847.1"/>
    <property type="molecule type" value="Genomic_DNA"/>
</dbReference>
<dbReference type="SUPFAM" id="SSF54719">
    <property type="entry name" value="Fe,Mn superoxide dismutase (SOD), C-terminal domain"/>
    <property type="match status" value="1"/>
</dbReference>
<dbReference type="SUPFAM" id="SSF46609">
    <property type="entry name" value="Fe,Mn superoxide dismutase (SOD), N-terminal domain"/>
    <property type="match status" value="1"/>
</dbReference>
<name>A0A8H7IQB9_9PEZI</name>
<feature type="domain" description="Manganese/iron superoxide dismutase C-terminal" evidence="3">
    <location>
        <begin position="192"/>
        <end position="235"/>
    </location>
</feature>
<evidence type="ECO:0000313" key="4">
    <source>
        <dbReference type="EMBL" id="KAF9629847.1"/>
    </source>
</evidence>
<dbReference type="GO" id="GO:0004784">
    <property type="term" value="F:superoxide dismutase activity"/>
    <property type="evidence" value="ECO:0007669"/>
    <property type="project" value="InterPro"/>
</dbReference>
<dbReference type="PANTHER" id="PTHR43595:SF2">
    <property type="entry name" value="SMALL RIBOSOMAL SUBUNIT PROTEIN MS42"/>
    <property type="match status" value="1"/>
</dbReference>